<proteinExistence type="predicted"/>
<dbReference type="PANTHER" id="PTHR33137">
    <property type="entry name" value="MEDIATOR OF RNA POLYMERASE II TRANSCRIPTION SUBUNIT 15A-RELATED"/>
    <property type="match status" value="1"/>
</dbReference>
<organism evidence="1 2">
    <name type="scientific">Solanum verrucosum</name>
    <dbReference type="NCBI Taxonomy" id="315347"/>
    <lineage>
        <taxon>Eukaryota</taxon>
        <taxon>Viridiplantae</taxon>
        <taxon>Streptophyta</taxon>
        <taxon>Embryophyta</taxon>
        <taxon>Tracheophyta</taxon>
        <taxon>Spermatophyta</taxon>
        <taxon>Magnoliopsida</taxon>
        <taxon>eudicotyledons</taxon>
        <taxon>Gunneridae</taxon>
        <taxon>Pentapetalae</taxon>
        <taxon>asterids</taxon>
        <taxon>lamiids</taxon>
        <taxon>Solanales</taxon>
        <taxon>Solanaceae</taxon>
        <taxon>Solanoideae</taxon>
        <taxon>Solaneae</taxon>
        <taxon>Solanum</taxon>
    </lineage>
</organism>
<protein>
    <submittedName>
        <fullName evidence="1">Uncharacterized protein</fullName>
    </submittedName>
</protein>
<evidence type="ECO:0000313" key="2">
    <source>
        <dbReference type="Proteomes" id="UP001234989"/>
    </source>
</evidence>
<reference evidence="1" key="1">
    <citation type="submission" date="2023-08" db="EMBL/GenBank/DDBJ databases">
        <title>A de novo genome assembly of Solanum verrucosum Schlechtendal, a Mexican diploid species geographically isolated from the other diploid A-genome species in potato relatives.</title>
        <authorList>
            <person name="Hosaka K."/>
        </authorList>
    </citation>
    <scope>NUCLEOTIDE SEQUENCE</scope>
    <source>
        <tissue evidence="1">Young leaves</tissue>
    </source>
</reference>
<dbReference type="GO" id="GO:0003713">
    <property type="term" value="F:transcription coactivator activity"/>
    <property type="evidence" value="ECO:0007669"/>
    <property type="project" value="InterPro"/>
</dbReference>
<dbReference type="PANTHER" id="PTHR33137:SF4">
    <property type="entry name" value="MEDIATOR OF RNA POLYMERASE II TRANSCRIPTION SUBUNIT 15A-RELATED"/>
    <property type="match status" value="1"/>
</dbReference>
<keyword evidence="2" id="KW-1185">Reference proteome</keyword>
<dbReference type="EMBL" id="CP133615">
    <property type="protein sequence ID" value="WMV23305.1"/>
    <property type="molecule type" value="Genomic_DNA"/>
</dbReference>
<gene>
    <name evidence="1" type="ORF">MTR67_016690</name>
</gene>
<dbReference type="AlphaFoldDB" id="A0AAF0TRK0"/>
<accession>A0AAF0TRK0</accession>
<name>A0AAF0TRK0_SOLVR</name>
<dbReference type="GO" id="GO:0031490">
    <property type="term" value="F:chromatin DNA binding"/>
    <property type="evidence" value="ECO:0007669"/>
    <property type="project" value="InterPro"/>
</dbReference>
<evidence type="ECO:0000313" key="1">
    <source>
        <dbReference type="EMBL" id="WMV23305.1"/>
    </source>
</evidence>
<dbReference type="Proteomes" id="UP001234989">
    <property type="component" value="Chromosome 4"/>
</dbReference>
<dbReference type="InterPro" id="IPR044661">
    <property type="entry name" value="MED15a/b/c-like"/>
</dbReference>
<sequence>MDTHGSQGIDPAVVPAGEAAGACLDFATQTGHADGADWQEEVYQQESDEDVDHILLQCNLARGYLYMVWSFTGYAKNHPEDTRLGMIKSMKEKYLSDIHDEYQNIASKVQQHDSLSPNENIEKLKMFKTKLEHIMVFLGLNKHDILVTHKEKLLWVEKLISFFLSSYRPRKRSFSLLQGQLPQSSIQLQQLQSLDGQTNPLKQPVHGSMAAMQQNNLTNPHHISLSGISTIYNSQQDRIISPTTDFSQQNPVNSPQEVNISSLSSQSGMHPVQANLGSLWQNSSVLQQSLLKLHEQQMLQDQQLRQMYQQQQVFHCQQLMQHQQLFHRHQLMQQLLRQLQQQTVQLPAHKMSQLHQLTDVNDLTMRQQMGMKAGVLQQQQSVGQCVGFHHPQVKSEISSPQAYQAVSPQRQNLPAVDESKNVANVPWNFQ</sequence>